<protein>
    <submittedName>
        <fullName evidence="2">DUF2285 domain-containing protein</fullName>
    </submittedName>
</protein>
<evidence type="ECO:0000259" key="1">
    <source>
        <dbReference type="Pfam" id="PF10074"/>
    </source>
</evidence>
<organism evidence="2 3">
    <name type="scientific">Bradyrhizobium ontarionense</name>
    <dbReference type="NCBI Taxonomy" id="2898149"/>
    <lineage>
        <taxon>Bacteria</taxon>
        <taxon>Pseudomonadati</taxon>
        <taxon>Pseudomonadota</taxon>
        <taxon>Alphaproteobacteria</taxon>
        <taxon>Hyphomicrobiales</taxon>
        <taxon>Nitrobacteraceae</taxon>
        <taxon>Bradyrhizobium</taxon>
    </lineage>
</organism>
<dbReference type="Pfam" id="PF10074">
    <property type="entry name" value="RovC_DNA-bd"/>
    <property type="match status" value="1"/>
</dbReference>
<name>A0ABY3R6I5_9BRAD</name>
<keyword evidence="3" id="KW-1185">Reference proteome</keyword>
<accession>A0ABY3R6I5</accession>
<reference evidence="2" key="1">
    <citation type="journal article" date="2024" name="Antonie Van Leeuwenhoek">
        <title>Bradyrhizobium ontarionense sp. nov., a novel bacterial symbiont isolated from Aeschynomene indica (Indian jointvetch), harbours photosynthesis, nitrogen fixation and nitrous oxide (N2O) reductase genes.</title>
        <authorList>
            <person name="Bromfield E.S.P."/>
            <person name="Cloutier S."/>
        </authorList>
    </citation>
    <scope>NUCLEOTIDE SEQUENCE</scope>
    <source>
        <strain evidence="2">A19</strain>
    </source>
</reference>
<dbReference type="EMBL" id="CP088156">
    <property type="protein sequence ID" value="UFZ02622.1"/>
    <property type="molecule type" value="Genomic_DNA"/>
</dbReference>
<dbReference type="Proteomes" id="UP001431010">
    <property type="component" value="Chromosome"/>
</dbReference>
<dbReference type="InterPro" id="IPR018754">
    <property type="entry name" value="RovC-like_DNA-bd"/>
</dbReference>
<sequence>MDQMARPTSAASLDLTELSRDRLRAASDGWHVVLSLGGGTHRLWLPTEPVKRITYSVKLPLDEHFEARARAAQRLWRALNDKSLGPTLDGLTPPQRARLALALRALDGHLEGASYRTIAEVMFGPARVPGRTWKTHDLRSRTIRLVQLGLRMMRGGYRDLLRPRRRGK</sequence>
<proteinExistence type="predicted"/>
<gene>
    <name evidence="2" type="ORF">LQG66_25510</name>
</gene>
<feature type="domain" description="T6SS Transcription factor RovC-like DNA binding" evidence="1">
    <location>
        <begin position="59"/>
        <end position="162"/>
    </location>
</feature>
<evidence type="ECO:0000313" key="3">
    <source>
        <dbReference type="Proteomes" id="UP001431010"/>
    </source>
</evidence>
<dbReference type="RefSeq" id="WP_231318408.1">
    <property type="nucleotide sequence ID" value="NZ_CP088156.1"/>
</dbReference>
<evidence type="ECO:0000313" key="2">
    <source>
        <dbReference type="EMBL" id="UFZ02622.1"/>
    </source>
</evidence>